<comment type="similarity">
    <text evidence="1">Belongs to the thioredoxin family. DsbA subfamily.</text>
</comment>
<dbReference type="Gene3D" id="3.40.30.10">
    <property type="entry name" value="Glutaredoxin"/>
    <property type="match status" value="1"/>
</dbReference>
<keyword evidence="10" id="KW-1185">Reference proteome</keyword>
<evidence type="ECO:0000256" key="5">
    <source>
        <dbReference type="ARBA" id="ARBA00023284"/>
    </source>
</evidence>
<reference evidence="9" key="1">
    <citation type="submission" date="2020-09" db="EMBL/GenBank/DDBJ databases">
        <title>Whole genome shotgun sequence of Streptomyces xanthophaeus NBRC 12829.</title>
        <authorList>
            <person name="Komaki H."/>
            <person name="Tamura T."/>
        </authorList>
    </citation>
    <scope>NUCLEOTIDE SEQUENCE</scope>
    <source>
        <strain evidence="9">NBRC 12829</strain>
    </source>
</reference>
<dbReference type="Proteomes" id="UP000600026">
    <property type="component" value="Unassembled WGS sequence"/>
</dbReference>
<name>A0A919HBV5_9ACTN</name>
<dbReference type="AlphaFoldDB" id="A0A919HBV5"/>
<evidence type="ECO:0000256" key="3">
    <source>
        <dbReference type="ARBA" id="ARBA00023002"/>
    </source>
</evidence>
<evidence type="ECO:0000256" key="2">
    <source>
        <dbReference type="ARBA" id="ARBA00022729"/>
    </source>
</evidence>
<keyword evidence="4" id="KW-1015">Disulfide bond</keyword>
<dbReference type="PANTHER" id="PTHR13887">
    <property type="entry name" value="GLUTATHIONE S-TRANSFERASE KAPPA"/>
    <property type="match status" value="1"/>
</dbReference>
<proteinExistence type="inferred from homology"/>
<evidence type="ECO:0000256" key="6">
    <source>
        <dbReference type="SAM" id="MobiDB-lite"/>
    </source>
</evidence>
<keyword evidence="7" id="KW-0472">Membrane</keyword>
<dbReference type="PANTHER" id="PTHR13887:SF14">
    <property type="entry name" value="DISULFIDE BOND FORMATION PROTEIN D"/>
    <property type="match status" value="1"/>
</dbReference>
<dbReference type="Pfam" id="PF13462">
    <property type="entry name" value="Thioredoxin_4"/>
    <property type="match status" value="1"/>
</dbReference>
<feature type="region of interest" description="Disordered" evidence="6">
    <location>
        <begin position="256"/>
        <end position="336"/>
    </location>
</feature>
<keyword evidence="2" id="KW-0732">Signal</keyword>
<keyword evidence="7" id="KW-1133">Transmembrane helix</keyword>
<sequence>MSEKNDGANRDATKRSARERLQMERERQKTRDKRRRTLVVSAAVVGVLGLAAVVGLIAANTGKSGDSAKDGPVVAPSGASGKDALAIQTGKGEAKSTLTVWEDFRCPACKAFEDNYRDTIHDLEAKGLLKVDYHLVTLIDGNMGGSGSLKSANAAACAQDAGKFTAYHDVLFQNQPQEVDDAYGKDAKLLELAGKVDGLDTPAFRSCVADGTHNSWVGKSQEAFRAGKFRGTPTVLLDGKDIFADQANPLTPQKLKAQVEAAAKDPGGADGGVSGSGAKKGSDKESDKGSDKGSDKSSPSAGTGTRSGSGTKSSPSSSASSSASSGSSGAGSRTAP</sequence>
<dbReference type="CDD" id="cd02972">
    <property type="entry name" value="DsbA_family"/>
    <property type="match status" value="1"/>
</dbReference>
<organism evidence="9 10">
    <name type="scientific">Streptomyces xanthophaeus</name>
    <dbReference type="NCBI Taxonomy" id="67385"/>
    <lineage>
        <taxon>Bacteria</taxon>
        <taxon>Bacillati</taxon>
        <taxon>Actinomycetota</taxon>
        <taxon>Actinomycetes</taxon>
        <taxon>Kitasatosporales</taxon>
        <taxon>Streptomycetaceae</taxon>
        <taxon>Streptomyces</taxon>
    </lineage>
</organism>
<dbReference type="EMBL" id="BNEE01000006">
    <property type="protein sequence ID" value="GHI90218.1"/>
    <property type="molecule type" value="Genomic_DNA"/>
</dbReference>
<gene>
    <name evidence="9" type="ORF">Sxan_75820</name>
</gene>
<accession>A0A919HBV5</accession>
<dbReference type="SUPFAM" id="SSF52833">
    <property type="entry name" value="Thioredoxin-like"/>
    <property type="match status" value="1"/>
</dbReference>
<evidence type="ECO:0000256" key="1">
    <source>
        <dbReference type="ARBA" id="ARBA00005791"/>
    </source>
</evidence>
<feature type="compositionally biased region" description="Basic and acidic residues" evidence="6">
    <location>
        <begin position="280"/>
        <end position="295"/>
    </location>
</feature>
<evidence type="ECO:0000256" key="7">
    <source>
        <dbReference type="SAM" id="Phobius"/>
    </source>
</evidence>
<evidence type="ECO:0000313" key="10">
    <source>
        <dbReference type="Proteomes" id="UP000600026"/>
    </source>
</evidence>
<feature type="domain" description="Thioredoxin-like fold" evidence="8">
    <location>
        <begin position="89"/>
        <end position="260"/>
    </location>
</feature>
<dbReference type="InterPro" id="IPR012336">
    <property type="entry name" value="Thioredoxin-like_fold"/>
</dbReference>
<feature type="transmembrane region" description="Helical" evidence="7">
    <location>
        <begin position="37"/>
        <end position="59"/>
    </location>
</feature>
<dbReference type="GO" id="GO:0016491">
    <property type="term" value="F:oxidoreductase activity"/>
    <property type="evidence" value="ECO:0007669"/>
    <property type="project" value="UniProtKB-KW"/>
</dbReference>
<keyword evidence="3" id="KW-0560">Oxidoreductase</keyword>
<dbReference type="InterPro" id="IPR036249">
    <property type="entry name" value="Thioredoxin-like_sf"/>
</dbReference>
<keyword evidence="5" id="KW-0676">Redox-active center</keyword>
<evidence type="ECO:0000313" key="9">
    <source>
        <dbReference type="EMBL" id="GHI90218.1"/>
    </source>
</evidence>
<feature type="compositionally biased region" description="Basic and acidic residues" evidence="6">
    <location>
        <begin position="1"/>
        <end position="29"/>
    </location>
</feature>
<feature type="region of interest" description="Disordered" evidence="6">
    <location>
        <begin position="1"/>
        <end position="35"/>
    </location>
</feature>
<evidence type="ECO:0000259" key="8">
    <source>
        <dbReference type="Pfam" id="PF13462"/>
    </source>
</evidence>
<protein>
    <submittedName>
        <fullName evidence="9">Membrane protein</fullName>
    </submittedName>
</protein>
<keyword evidence="7" id="KW-0812">Transmembrane</keyword>
<feature type="compositionally biased region" description="Low complexity" evidence="6">
    <location>
        <begin position="296"/>
        <end position="336"/>
    </location>
</feature>
<evidence type="ECO:0000256" key="4">
    <source>
        <dbReference type="ARBA" id="ARBA00023157"/>
    </source>
</evidence>
<comment type="caution">
    <text evidence="9">The sequence shown here is derived from an EMBL/GenBank/DDBJ whole genome shotgun (WGS) entry which is preliminary data.</text>
</comment>